<dbReference type="PROSITE" id="PS52004">
    <property type="entry name" value="KS3_2"/>
    <property type="match status" value="1"/>
</dbReference>
<dbReference type="InterPro" id="IPR016036">
    <property type="entry name" value="Malonyl_transacylase_ACP-bd"/>
</dbReference>
<dbReference type="Gene3D" id="1.10.1200.10">
    <property type="entry name" value="ACP-like"/>
    <property type="match status" value="1"/>
</dbReference>
<feature type="region of interest" description="C-terminal hotdog fold" evidence="8">
    <location>
        <begin position="1084"/>
        <end position="1238"/>
    </location>
</feature>
<keyword evidence="13" id="KW-1185">Reference proteome</keyword>
<keyword evidence="2" id="KW-0597">Phosphoprotein</keyword>
<evidence type="ECO:0000256" key="7">
    <source>
        <dbReference type="ARBA" id="ARBA00023315"/>
    </source>
</evidence>
<dbReference type="InterPro" id="IPR049900">
    <property type="entry name" value="PKS_mFAS_DH"/>
</dbReference>
<dbReference type="CDD" id="cd02440">
    <property type="entry name" value="AdoMet_MTases"/>
    <property type="match status" value="1"/>
</dbReference>
<evidence type="ECO:0000259" key="10">
    <source>
        <dbReference type="PROSITE" id="PS52004"/>
    </source>
</evidence>
<dbReference type="SUPFAM" id="SSF53901">
    <property type="entry name" value="Thiolase-like"/>
    <property type="match status" value="1"/>
</dbReference>
<dbReference type="SMART" id="SM00829">
    <property type="entry name" value="PKS_ER"/>
    <property type="match status" value="1"/>
</dbReference>
<dbReference type="VEuPathDB" id="FungiDB:BDV34DRAFT_226764"/>
<evidence type="ECO:0000259" key="9">
    <source>
        <dbReference type="PROSITE" id="PS50075"/>
    </source>
</evidence>
<organism evidence="12 13">
    <name type="scientific">Aspergillus parasiticus</name>
    <dbReference type="NCBI Taxonomy" id="5067"/>
    <lineage>
        <taxon>Eukaryota</taxon>
        <taxon>Fungi</taxon>
        <taxon>Dikarya</taxon>
        <taxon>Ascomycota</taxon>
        <taxon>Pezizomycotina</taxon>
        <taxon>Eurotiomycetes</taxon>
        <taxon>Eurotiomycetidae</taxon>
        <taxon>Eurotiales</taxon>
        <taxon>Aspergillaceae</taxon>
        <taxon>Aspergillus</taxon>
        <taxon>Aspergillus subgen. Circumdati</taxon>
    </lineage>
</organism>
<sequence length="2519" mass="277519">MEPIAVVGMSCRFAGEASNVEKFWRLLCEARSAWSKTPEGRFQETSFFHPDSRNNGTFYHQGGHFMSDDISKFDANFFQISSSEAKAMDPQQRLLLELAFEAFENGGMTLDKLRGTDTASYVALYNKDYERMLFRDPQNLPFYERTGNGDATFANRLSYFFDLKGPSIALDTGCSGSLVALHLACQTIRDGEARQAIVGAANLILDPATMVAGSFLNFFSPDGKSKAFDSKADGYGRGEGAACVIIKSLSQAIKDQDPIRAVIRGSAINQDGRTLGITAPNPVAQEELIRKAYCLAGLDMANTSYVEAHGTGTSKGDLTEARGIGATIGKARKGQGPVICGSVKTNIGHLENAAGLAGFVKAVLIVETGVIPPNINFERLNPSIRALEWNLSVPTAVTRIDQNQHRQVSVNSFGYGGTNAHVVLTSWQEEDSASNNDMDDETQLMMGTNDHEYVVPFSAQSAQACPRLLVLIREFLDCKSKKTKNESALMRRLVHTLCDGRTKFQWRVAVVASSIASLINALSRELTPIHSIQPSSLIFIFSGQGSQWYGMGRDLLTKSSIYKSSIERAEKLLWQFGAGWKLTEELCRPEKETRLLEAHIAQPACTAVQVALVDVLRSWRIAPHAVVGHSSGEIAAAYACEAVSFEDALWIAYTRGQLAEQLVQHQKTPGAMMAVALSNEDALAYISDPSIARHGSVQISCINSPCSITMSGDKSSIDALWNTFKEKGVLARRLDVPVAYHSHHVSPIADAYLQKLEERLSAARSNPDTSFFSSVEGTWLDSAELTPQYWVKNLVSPVLFSQALEEAISTYHDTTLNDSSLTRIVEIGPQATLRRPVQQLLESLQVKGETVKYLPSLTKHLPANTTMTHLASDLFTAGHAVNLDQVNFGDGPSFIKEILQDLPAYPWDHRLSYWHESRLSRNYRQTQEPRHDLLGFLSNTSSSVALRWRNYLRVSELQWLTGHMVDSQMIYPAAAFLSMAFEAGAWYASHVLGLQESDSLASIELSQISVHRSVIIPKGGDGVEIEIELRPSVEYPGRDLAGRHEFIICSSSESDNTMAENCRGFITFSTEPVHADQYMLNLHLEETNVSTMYKWIATLGVEYRDKFRAMTRAKAGRQTSEITITPHQIQSLSERFTTLSYLHPATVDASIQSIYPVLMNLEGVNGPVLPTFIGRASINVTMPLRAVEELQVQCHVRKASGTKYSTDVQCSLVEDTDRREIIRIEGLEVTCTGRKLFRSETQKSTEAGQKLEWILDPDLLGVDAITRECFSALPQDSVSAHIQTLESAALHFIRRALADISNTDRESITGHRKAHLEWMECIAEQKKEYVLDEKALRALQMSGSEGRFIYQVGSNLANFFKGTVDPLSVMTADNLLYDYYHDCPSLRRCSIQAGLYIRMFGEKHPNIDILEIGAGTAATTLPVLQALTDLPGGRSYINSYTVTDISVGFFPQVKERLSEWASLLDYGKLDISQDPHLQGFQGKTYDIVVASNVLHATEHIDVTLSHVRKLLKPGGRLVLLESTRSFIHRDMTFGALPGWWLGATQRQKNTPLLSVDEWKSALLLSGFSGIDTCTHSYAHADEQLDSLIVSTAISSRGDDRDPFQIVLSHSQYQKYQAGEASYSLSKMLSALGKEAGDVVPPGDPSLRGRRCLYLAELQDLLWRTCEDHDMNGLKETINLVREIVYLSRGATMECANPDSSLAIGLLRTLRNEYPNVNFQLIDLDYSTDGTVSEQNINDLVTFLRKKDSLFNADDHEWTVRGRNWYVPRIVPHSQLNAILCAGNSEKGPKIQSEPFFQDDKVLRLQADEYGILESLHFVEDEGFDGPLPADEVEILPKYSGINFRDLMISLGQLESAYLGECSGVVVKVGQNLKDKFQVNDRVYTWCGSAYSSRIRSKGIWTRRIPDSLSFSDAATLPVVCGTAYYSLVNVAALERGEAILIHSAAGGVGQAAIILAQHLAAEIFATVGSQQKKEFLIDKYGLRPDHIFSSRSGAFVTDLKRINKGSGVHVVLNCLSGARIQDSLDVLEPLGRFVEIGKRDMITGARMDMGPFQKSISLTAVDLSSLATYKPHAAATLFSKVYDLIEEGTFYPPSPVQVFPVSQLKDAFRLMQAGKHMGKLVVSYDTKDKVMVKDPGVPRSAKFRSDSTYVVCGGQGGIGRALCKWMSQRGAKHIVILSPSGAEKPTTQRLIAELANDGCKVRALSCDIGDREMLESIIATCTRELPPIRGVIQAALVLRDTVFDQMTAANYHAVLKPKLAGTLHIHELLQGHLLDFFVILSSYTGLIGNPGQANYTSASTFQDSFAHWRTGQGLPTYSIDLGVVLDAGYVHEHVEVQEHLAKMGGTGISLATLIKVVNYAICNPPSIGDSSQIAVGWSLGDQSSKSHILSPDARFVYMETDPQPQFGQETSISSPNAEITVSSEKIKSQESLMDASRLIINAITAQVSIVMGTPLEDVDTEKSIAAHGGDSLVAAEFRNWFWKTLGVTVNVGQILGSTSIRELAEMLAHDIRSSIRPEA</sequence>
<dbReference type="PROSITE" id="PS52019">
    <property type="entry name" value="PKS_MFAS_DH"/>
    <property type="match status" value="1"/>
</dbReference>
<gene>
    <name evidence="12" type="ORF">BDV34DRAFT_226764</name>
</gene>
<dbReference type="InterPro" id="IPR020807">
    <property type="entry name" value="PKS_DH"/>
</dbReference>
<dbReference type="InterPro" id="IPR013217">
    <property type="entry name" value="Methyltransf_12"/>
</dbReference>
<proteinExistence type="predicted"/>
<name>A0A5N6DFN8_ASPPA</name>
<dbReference type="InterPro" id="IPR020841">
    <property type="entry name" value="PKS_Beta-ketoAc_synthase_dom"/>
</dbReference>
<dbReference type="CDD" id="cd05195">
    <property type="entry name" value="enoyl_red"/>
    <property type="match status" value="1"/>
</dbReference>
<dbReference type="Proteomes" id="UP000326532">
    <property type="component" value="Unassembled WGS sequence"/>
</dbReference>
<dbReference type="FunFam" id="3.40.50.720:FF:000209">
    <property type="entry name" value="Polyketide synthase Pks12"/>
    <property type="match status" value="1"/>
</dbReference>
<keyword evidence="1" id="KW-0596">Phosphopantetheine</keyword>
<dbReference type="Pfam" id="PF02801">
    <property type="entry name" value="Ketoacyl-synt_C"/>
    <property type="match status" value="1"/>
</dbReference>
<dbReference type="Pfam" id="PF13602">
    <property type="entry name" value="ADH_zinc_N_2"/>
    <property type="match status" value="1"/>
</dbReference>
<reference evidence="12 13" key="1">
    <citation type="submission" date="2019-04" db="EMBL/GenBank/DDBJ databases">
        <title>Fungal friends and foes A comparative genomics study of 23 Aspergillus species from section Flavi.</title>
        <authorList>
            <consortium name="DOE Joint Genome Institute"/>
            <person name="Kjaerbolling I."/>
            <person name="Vesth T.C."/>
            <person name="Frisvad J.C."/>
            <person name="Nybo J.L."/>
            <person name="Theobald S."/>
            <person name="Kildgaard S."/>
            <person name="Petersen T.I."/>
            <person name="Kuo A."/>
            <person name="Sato A."/>
            <person name="Lyhne E.K."/>
            <person name="Kogle M.E."/>
            <person name="Wiebenga A."/>
            <person name="Kun R.S."/>
            <person name="Lubbers R.J."/>
            <person name="Makela M.R."/>
            <person name="Barry K."/>
            <person name="Chovatia M."/>
            <person name="Clum A."/>
            <person name="Daum C."/>
            <person name="Haridas S."/>
            <person name="He G."/>
            <person name="LaButti K."/>
            <person name="Lipzen A."/>
            <person name="Mondo S."/>
            <person name="Pangilinan J."/>
            <person name="Riley R."/>
            <person name="Salamov A."/>
            <person name="Simmons B.A."/>
            <person name="Magnuson J.K."/>
            <person name="Henrissat B."/>
            <person name="Mortensen U.H."/>
            <person name="Larsen T.O."/>
            <person name="De vries R.P."/>
            <person name="Grigoriev I.V."/>
            <person name="Machida M."/>
            <person name="Baker S.E."/>
            <person name="Andersen M.R."/>
        </authorList>
    </citation>
    <scope>NUCLEOTIDE SEQUENCE [LARGE SCALE GENOMIC DNA]</scope>
    <source>
        <strain evidence="12 13">CBS 117618</strain>
    </source>
</reference>
<dbReference type="InterPro" id="IPR029063">
    <property type="entry name" value="SAM-dependent_MTases_sf"/>
</dbReference>
<evidence type="ECO:0000313" key="12">
    <source>
        <dbReference type="EMBL" id="KAB8204021.1"/>
    </source>
</evidence>
<dbReference type="InterPro" id="IPR036736">
    <property type="entry name" value="ACP-like_sf"/>
</dbReference>
<dbReference type="GO" id="GO:0044550">
    <property type="term" value="P:secondary metabolite biosynthetic process"/>
    <property type="evidence" value="ECO:0007669"/>
    <property type="project" value="TreeGrafter"/>
</dbReference>
<dbReference type="SUPFAM" id="SSF53335">
    <property type="entry name" value="S-adenosyl-L-methionine-dependent methyltransferases"/>
    <property type="match status" value="1"/>
</dbReference>
<dbReference type="Gene3D" id="3.40.50.150">
    <property type="entry name" value="Vaccinia Virus protein VP39"/>
    <property type="match status" value="1"/>
</dbReference>
<dbReference type="Gene3D" id="3.30.70.3290">
    <property type="match status" value="1"/>
</dbReference>
<dbReference type="SMART" id="SM00827">
    <property type="entry name" value="PKS_AT"/>
    <property type="match status" value="1"/>
</dbReference>
<dbReference type="InterPro" id="IPR011032">
    <property type="entry name" value="GroES-like_sf"/>
</dbReference>
<dbReference type="PANTHER" id="PTHR43775:SF29">
    <property type="entry name" value="ASPERFURANONE POLYKETIDE SYNTHASE AFOG-RELATED"/>
    <property type="match status" value="1"/>
</dbReference>
<dbReference type="Gene3D" id="3.90.180.10">
    <property type="entry name" value="Medium-chain alcohol dehydrogenases, catalytic domain"/>
    <property type="match status" value="1"/>
</dbReference>
<evidence type="ECO:0000256" key="2">
    <source>
        <dbReference type="ARBA" id="ARBA00022553"/>
    </source>
</evidence>
<keyword evidence="7" id="KW-0012">Acyltransferase</keyword>
<dbReference type="InterPro" id="IPR050091">
    <property type="entry name" value="PKS_NRPS_Biosynth_Enz"/>
</dbReference>
<dbReference type="Pfam" id="PF00698">
    <property type="entry name" value="Acyl_transf_1"/>
    <property type="match status" value="1"/>
</dbReference>
<dbReference type="SMART" id="SM00825">
    <property type="entry name" value="PKS_KS"/>
    <property type="match status" value="1"/>
</dbReference>
<feature type="region of interest" description="N-terminal hotdog fold" evidence="8">
    <location>
        <begin position="931"/>
        <end position="1073"/>
    </location>
</feature>
<dbReference type="EMBL" id="ML734984">
    <property type="protein sequence ID" value="KAB8204021.1"/>
    <property type="molecule type" value="Genomic_DNA"/>
</dbReference>
<dbReference type="InterPro" id="IPR014043">
    <property type="entry name" value="Acyl_transferase_dom"/>
</dbReference>
<dbReference type="Pfam" id="PF16197">
    <property type="entry name" value="KAsynt_C_assoc"/>
    <property type="match status" value="1"/>
</dbReference>
<dbReference type="GO" id="GO:0004312">
    <property type="term" value="F:fatty acid synthase activity"/>
    <property type="evidence" value="ECO:0007669"/>
    <property type="project" value="TreeGrafter"/>
</dbReference>
<dbReference type="InterPro" id="IPR001227">
    <property type="entry name" value="Ac_transferase_dom_sf"/>
</dbReference>
<dbReference type="Pfam" id="PF00550">
    <property type="entry name" value="PP-binding"/>
    <property type="match status" value="1"/>
</dbReference>
<dbReference type="InterPro" id="IPR049552">
    <property type="entry name" value="PKS_DH_N"/>
</dbReference>
<dbReference type="SMART" id="SM00823">
    <property type="entry name" value="PKS_PP"/>
    <property type="match status" value="1"/>
</dbReference>
<dbReference type="SUPFAM" id="SSF47336">
    <property type="entry name" value="ACP-like"/>
    <property type="match status" value="1"/>
</dbReference>
<dbReference type="GO" id="GO:1901336">
    <property type="term" value="P:lactone biosynthetic process"/>
    <property type="evidence" value="ECO:0007669"/>
    <property type="project" value="UniProtKB-ARBA"/>
</dbReference>
<accession>A0A5N6DFN8</accession>
<dbReference type="Pfam" id="PF21089">
    <property type="entry name" value="PKS_DH_N"/>
    <property type="match status" value="1"/>
</dbReference>
<keyword evidence="4" id="KW-0521">NADP</keyword>
<protein>
    <submittedName>
        <fullName evidence="12">Ketoacyl-synt-domain-containing protein</fullName>
    </submittedName>
</protein>
<dbReference type="SMART" id="SM00822">
    <property type="entry name" value="PKS_KR"/>
    <property type="match status" value="1"/>
</dbReference>
<dbReference type="CDD" id="cd00833">
    <property type="entry name" value="PKS"/>
    <property type="match status" value="1"/>
</dbReference>
<dbReference type="InterPro" id="IPR016035">
    <property type="entry name" value="Acyl_Trfase/lysoPLipase"/>
</dbReference>
<dbReference type="Pfam" id="PF00109">
    <property type="entry name" value="ketoacyl-synt"/>
    <property type="match status" value="1"/>
</dbReference>
<dbReference type="InterPro" id="IPR014030">
    <property type="entry name" value="Ketoacyl_synth_N"/>
</dbReference>
<dbReference type="GO" id="GO:0016491">
    <property type="term" value="F:oxidoreductase activity"/>
    <property type="evidence" value="ECO:0007669"/>
    <property type="project" value="UniProtKB-KW"/>
</dbReference>
<evidence type="ECO:0000313" key="13">
    <source>
        <dbReference type="Proteomes" id="UP000326532"/>
    </source>
</evidence>
<dbReference type="InterPro" id="IPR056501">
    <property type="entry name" value="NAD-bd_HRPKS_sdrA"/>
</dbReference>
<feature type="active site" description="Proton acceptor; for dehydratase activity" evidence="8">
    <location>
        <position position="963"/>
    </location>
</feature>
<dbReference type="Gene3D" id="3.10.129.110">
    <property type="entry name" value="Polyketide synthase dehydratase"/>
    <property type="match status" value="1"/>
</dbReference>
<evidence type="ECO:0000256" key="8">
    <source>
        <dbReference type="PROSITE-ProRule" id="PRU01363"/>
    </source>
</evidence>
<evidence type="ECO:0000256" key="5">
    <source>
        <dbReference type="ARBA" id="ARBA00023002"/>
    </source>
</evidence>
<dbReference type="InterPro" id="IPR049551">
    <property type="entry name" value="PKS_DH_C"/>
</dbReference>
<evidence type="ECO:0000256" key="1">
    <source>
        <dbReference type="ARBA" id="ARBA00022450"/>
    </source>
</evidence>
<feature type="domain" description="Carrier" evidence="9">
    <location>
        <begin position="2434"/>
        <end position="2511"/>
    </location>
</feature>
<dbReference type="Pfam" id="PF23114">
    <property type="entry name" value="NAD-bd_HRPKS_sdrA"/>
    <property type="match status" value="1"/>
</dbReference>
<evidence type="ECO:0000259" key="11">
    <source>
        <dbReference type="PROSITE" id="PS52019"/>
    </source>
</evidence>
<evidence type="ECO:0000256" key="4">
    <source>
        <dbReference type="ARBA" id="ARBA00022857"/>
    </source>
</evidence>
<dbReference type="InterPro" id="IPR016039">
    <property type="entry name" value="Thiolase-like"/>
</dbReference>
<keyword evidence="3" id="KW-0808">Transferase</keyword>
<dbReference type="Pfam" id="PF08242">
    <property type="entry name" value="Methyltransf_12"/>
    <property type="match status" value="1"/>
</dbReference>
<evidence type="ECO:0000256" key="6">
    <source>
        <dbReference type="ARBA" id="ARBA00023268"/>
    </source>
</evidence>
<dbReference type="OMA" id="WWLGATQ"/>
<dbReference type="Gene3D" id="3.40.47.10">
    <property type="match status" value="1"/>
</dbReference>
<feature type="domain" description="PKS/mFAS DH" evidence="11">
    <location>
        <begin position="931"/>
        <end position="1238"/>
    </location>
</feature>
<dbReference type="InterPro" id="IPR020843">
    <property type="entry name" value="ER"/>
</dbReference>
<dbReference type="SUPFAM" id="SSF50129">
    <property type="entry name" value="GroES-like"/>
    <property type="match status" value="1"/>
</dbReference>
<dbReference type="InterPro" id="IPR057326">
    <property type="entry name" value="KR_dom"/>
</dbReference>
<dbReference type="Pfam" id="PF08659">
    <property type="entry name" value="KR"/>
    <property type="match status" value="1"/>
</dbReference>
<evidence type="ECO:0000256" key="3">
    <source>
        <dbReference type="ARBA" id="ARBA00022679"/>
    </source>
</evidence>
<keyword evidence="6" id="KW-0511">Multifunctional enzyme</keyword>
<dbReference type="SUPFAM" id="SSF55048">
    <property type="entry name" value="Probable ACP-binding domain of malonyl-CoA ACP transacylase"/>
    <property type="match status" value="1"/>
</dbReference>
<dbReference type="InterPro" id="IPR020806">
    <property type="entry name" value="PKS_PP-bd"/>
</dbReference>
<dbReference type="SMART" id="SM00826">
    <property type="entry name" value="PKS_DH"/>
    <property type="match status" value="1"/>
</dbReference>
<feature type="active site" description="Proton donor; for dehydratase activity" evidence="8">
    <location>
        <position position="1148"/>
    </location>
</feature>
<dbReference type="SUPFAM" id="SSF51735">
    <property type="entry name" value="NAD(P)-binding Rossmann-fold domains"/>
    <property type="match status" value="3"/>
</dbReference>
<keyword evidence="5" id="KW-0560">Oxidoreductase</keyword>
<dbReference type="PANTHER" id="PTHR43775">
    <property type="entry name" value="FATTY ACID SYNTHASE"/>
    <property type="match status" value="1"/>
</dbReference>
<dbReference type="InterPro" id="IPR042104">
    <property type="entry name" value="PKS_dehydratase_sf"/>
</dbReference>
<dbReference type="InterPro" id="IPR036291">
    <property type="entry name" value="NAD(P)-bd_dom_sf"/>
</dbReference>
<feature type="domain" description="Ketosynthase family 3 (KS3)" evidence="10">
    <location>
        <begin position="1"/>
        <end position="426"/>
    </location>
</feature>
<dbReference type="Pfam" id="PF14765">
    <property type="entry name" value="PS-DH"/>
    <property type="match status" value="1"/>
</dbReference>
<dbReference type="PROSITE" id="PS50075">
    <property type="entry name" value="CARRIER"/>
    <property type="match status" value="1"/>
</dbReference>
<dbReference type="InterPro" id="IPR013968">
    <property type="entry name" value="PKS_KR"/>
</dbReference>
<dbReference type="InterPro" id="IPR009081">
    <property type="entry name" value="PP-bd_ACP"/>
</dbReference>
<dbReference type="GO" id="GO:0006633">
    <property type="term" value="P:fatty acid biosynthetic process"/>
    <property type="evidence" value="ECO:0007669"/>
    <property type="project" value="TreeGrafter"/>
</dbReference>
<dbReference type="Gene3D" id="3.40.366.10">
    <property type="entry name" value="Malonyl-Coenzyme A Acyl Carrier Protein, domain 2"/>
    <property type="match status" value="1"/>
</dbReference>
<dbReference type="GO" id="GO:0031177">
    <property type="term" value="F:phosphopantetheine binding"/>
    <property type="evidence" value="ECO:0007669"/>
    <property type="project" value="InterPro"/>
</dbReference>
<dbReference type="Gene3D" id="3.40.50.720">
    <property type="entry name" value="NAD(P)-binding Rossmann-like Domain"/>
    <property type="match status" value="3"/>
</dbReference>
<dbReference type="InterPro" id="IPR014031">
    <property type="entry name" value="Ketoacyl_synth_C"/>
</dbReference>
<dbReference type="SUPFAM" id="SSF52151">
    <property type="entry name" value="FabD/lysophospholipase-like"/>
    <property type="match status" value="1"/>
</dbReference>
<dbReference type="InterPro" id="IPR032821">
    <property type="entry name" value="PKS_assoc"/>
</dbReference>